<reference evidence="1 2" key="1">
    <citation type="journal article" date="2013" name="Genome Announc.">
        <title>Draft Genome Sequence for Caulobacter sp. Strain OR37, a Bacterium Tolerant to Heavy Metals.</title>
        <authorList>
            <person name="Utturkar S.M."/>
            <person name="Bollmann A."/>
            <person name="Brzoska R.M."/>
            <person name="Klingeman D.M."/>
            <person name="Epstein S.E."/>
            <person name="Palumbo A.V."/>
            <person name="Brown S.D."/>
        </authorList>
    </citation>
    <scope>NUCLEOTIDE SEQUENCE [LARGE SCALE GENOMIC DNA]</scope>
    <source>
        <strain evidence="1 2">OR37</strain>
    </source>
</reference>
<keyword evidence="2" id="KW-1185">Reference proteome</keyword>
<accession>R0E8X9</accession>
<dbReference type="Proteomes" id="UP000013063">
    <property type="component" value="Unassembled WGS sequence"/>
</dbReference>
<evidence type="ECO:0000313" key="2">
    <source>
        <dbReference type="Proteomes" id="UP000013063"/>
    </source>
</evidence>
<name>R0E8X9_CAUVI</name>
<evidence type="ECO:0000313" key="1">
    <source>
        <dbReference type="EMBL" id="ENZ81943.1"/>
    </source>
</evidence>
<sequence>MVSIFSFLPEYSSDKVQPETAPRVAVGAISPLWAMFGGAAAAGAAYWWWASRWREAVNLEALMAVAPEPVAPPVEAMPLAEPEPVIEAAAAIPEAVHETVEPVAEQAVEAIAAANEDVAEAVVEAAETVETVAVEPVEPAVEAAAEAVQAAVTQVGDDLTRLVGVGPKLAASLGELGVTTFSQIAAWTPDELASFDQLLNLKGRAERDAWIAQAKRFVEGVEA</sequence>
<dbReference type="OrthoDB" id="9807941at2"/>
<dbReference type="EMBL" id="APMP01000011">
    <property type="protein sequence ID" value="ENZ81943.1"/>
    <property type="molecule type" value="Genomic_DNA"/>
</dbReference>
<dbReference type="Gene3D" id="1.10.150.20">
    <property type="entry name" value="5' to 3' exonuclease, C-terminal subdomain"/>
    <property type="match status" value="1"/>
</dbReference>
<comment type="caution">
    <text evidence="1">The sequence shown here is derived from an EMBL/GenBank/DDBJ whole genome shotgun (WGS) entry which is preliminary data.</text>
</comment>
<dbReference type="PATRIC" id="fig|1292034.3.peg.2164"/>
<dbReference type="RefSeq" id="WP_004619517.1">
    <property type="nucleotide sequence ID" value="NZ_APMP01000011.1"/>
</dbReference>
<dbReference type="STRING" id="1292034.OR37_02179"/>
<dbReference type="eggNOG" id="COG3743">
    <property type="taxonomic scope" value="Bacteria"/>
</dbReference>
<protein>
    <submittedName>
        <fullName evidence="1">Uncharacterized protein</fullName>
    </submittedName>
</protein>
<organism evidence="1 2">
    <name type="scientific">Caulobacter vibrioides OR37</name>
    <dbReference type="NCBI Taxonomy" id="1292034"/>
    <lineage>
        <taxon>Bacteria</taxon>
        <taxon>Pseudomonadati</taxon>
        <taxon>Pseudomonadota</taxon>
        <taxon>Alphaproteobacteria</taxon>
        <taxon>Caulobacterales</taxon>
        <taxon>Caulobacteraceae</taxon>
        <taxon>Caulobacter</taxon>
    </lineage>
</organism>
<gene>
    <name evidence="1" type="ORF">OR37_02179</name>
</gene>
<dbReference type="NCBIfam" id="NF045508">
    <property type="entry name" value="PhasinPhaH"/>
    <property type="match status" value="1"/>
</dbReference>
<dbReference type="AlphaFoldDB" id="R0E8X9"/>
<proteinExistence type="predicted"/>